<comment type="catalytic activity">
    <reaction evidence="1">
        <text>ATP + protein L-histidine = ADP + protein N-phospho-L-histidine.</text>
        <dbReference type="EC" id="2.7.13.3"/>
    </reaction>
</comment>
<keyword evidence="3" id="KW-0597">Phosphoprotein</keyword>
<evidence type="ECO:0000256" key="4">
    <source>
        <dbReference type="ARBA" id="ARBA00022679"/>
    </source>
</evidence>
<dbReference type="PANTHER" id="PTHR43065">
    <property type="entry name" value="SENSOR HISTIDINE KINASE"/>
    <property type="match status" value="1"/>
</dbReference>
<dbReference type="SMART" id="SM00387">
    <property type="entry name" value="HATPase_c"/>
    <property type="match status" value="1"/>
</dbReference>
<dbReference type="PRINTS" id="PR00344">
    <property type="entry name" value="BCTRLSENSOR"/>
</dbReference>
<organism evidence="10">
    <name type="scientific">Enterobacter cloacae complex sp. Mu1197</name>
    <dbReference type="NCBI Taxonomy" id="3152302"/>
    <lineage>
        <taxon>Bacteria</taxon>
        <taxon>Pseudomonadati</taxon>
        <taxon>Pseudomonadota</taxon>
        <taxon>Gammaproteobacteria</taxon>
        <taxon>Enterobacterales</taxon>
        <taxon>Enterobacteriaceae</taxon>
        <taxon>Enterobacter</taxon>
        <taxon>Enterobacter cloacae complex</taxon>
    </lineage>
</organism>
<dbReference type="CDD" id="cd00075">
    <property type="entry name" value="HATPase"/>
    <property type="match status" value="1"/>
</dbReference>
<feature type="domain" description="Histidine kinase" evidence="9">
    <location>
        <begin position="563"/>
        <end position="789"/>
    </location>
</feature>
<evidence type="ECO:0000256" key="3">
    <source>
        <dbReference type="ARBA" id="ARBA00022553"/>
    </source>
</evidence>
<name>A0AAU7FYT2_9ENTR</name>
<sequence>MAIFQVAARTLLHLGSELITSDAIAVNELIKNSIDAKSEEIDIFFISPISQEDITNFIDLVSTNQIVDYNSLAESLIERKRIELSDDVCLEFHNKVKRISKLKDKEKVISELRKINYIRFLDSGIGMSEEILSEVFLKVGTNFKEVNDNSDEVYLGNKGIGRLAMMRLGKNSEVTSWRSKDNCNKVYFNWRKFEDPEVLLSDIEIKLEQTNVPCENYEHGTEIIIYDLTHNWTKSFIVTEIINNFLRRLRDPFSENEDEFPINVYFNSLDYDDRLPIDAMSPELWNLAQKVVELIFNPNEDKQIILNILDPKNKDSISPYSTNLKTLAHKFNCTEKELSEIGPFSFKLRWYNRKALKNDILNQSLSSKSKDLHTELDLWSGGIAIYRDGYRIGYSGSQSDKDWFEIDSLALKGQGYTVNRIQLIGSLQITKRYNNKLQDKSNREGLIDNTQVSLVKRIIQEIAIQTFKESINKDKYIKASDRAQNIIDNDVGNAIDKLNKVKETITSLNKNATKEQKDHLKHIQENLHFVSTTVREFESITKSLKDQREDILELAGAGTMVHSVLHELMRSTNQTRELLINLSNETSNEKISSLLMKLESEIKTIDIRLRQFHPIGKAVRNRATEFNIFEDINVILGGYAQKFADNDIRVYVTLDNSPEINDFKIKMVRGFLSIALENLISNSYYWLLKDKIFSSLSKSTERAIYIDVESDTRVIHFSDTGPGIDPNDRERIFEAGFSTKNSEKDGRGFGLFIAREVTMYHGGNLYLSDVQSQEDSRLRHFILELPKDKD</sequence>
<dbReference type="SUPFAM" id="SSF55874">
    <property type="entry name" value="ATPase domain of HSP90 chaperone/DNA topoisomerase II/histidine kinase"/>
    <property type="match status" value="2"/>
</dbReference>
<dbReference type="InterPro" id="IPR005467">
    <property type="entry name" value="His_kinase_dom"/>
</dbReference>
<evidence type="ECO:0000256" key="7">
    <source>
        <dbReference type="ARBA" id="ARBA00022840"/>
    </source>
</evidence>
<dbReference type="InterPro" id="IPR003594">
    <property type="entry name" value="HATPase_dom"/>
</dbReference>
<dbReference type="PROSITE" id="PS50109">
    <property type="entry name" value="HIS_KIN"/>
    <property type="match status" value="1"/>
</dbReference>
<evidence type="ECO:0000256" key="8">
    <source>
        <dbReference type="ARBA" id="ARBA00023012"/>
    </source>
</evidence>
<evidence type="ECO:0000256" key="2">
    <source>
        <dbReference type="ARBA" id="ARBA00012438"/>
    </source>
</evidence>
<dbReference type="GO" id="GO:0005524">
    <property type="term" value="F:ATP binding"/>
    <property type="evidence" value="ECO:0007669"/>
    <property type="project" value="UniProtKB-KW"/>
</dbReference>
<dbReference type="Pfam" id="PF02518">
    <property type="entry name" value="HATPase_c"/>
    <property type="match status" value="1"/>
</dbReference>
<evidence type="ECO:0000256" key="6">
    <source>
        <dbReference type="ARBA" id="ARBA00022777"/>
    </source>
</evidence>
<dbReference type="EMBL" id="CP157375">
    <property type="protein sequence ID" value="XBM31019.1"/>
    <property type="molecule type" value="Genomic_DNA"/>
</dbReference>
<protein>
    <recommendedName>
        <fullName evidence="2">histidine kinase</fullName>
        <ecNumber evidence="2">2.7.13.3</ecNumber>
    </recommendedName>
</protein>
<keyword evidence="4" id="KW-0808">Transferase</keyword>
<reference evidence="10" key="1">
    <citation type="submission" date="2024-05" db="EMBL/GenBank/DDBJ databases">
        <title>Copy number flexibility facilitates heteroresistance to increasing antibiotic pressure and threatens the beta-lactam pipeline.</title>
        <authorList>
            <person name="Choby J.E."/>
            <person name="Weiss D.S."/>
        </authorList>
    </citation>
    <scope>NUCLEOTIDE SEQUENCE</scope>
    <source>
        <strain evidence="10">Mu1197</strain>
    </source>
</reference>
<evidence type="ECO:0000259" key="9">
    <source>
        <dbReference type="PROSITE" id="PS50109"/>
    </source>
</evidence>
<keyword evidence="5" id="KW-0547">Nucleotide-binding</keyword>
<dbReference type="GO" id="GO:0004673">
    <property type="term" value="F:protein histidine kinase activity"/>
    <property type="evidence" value="ECO:0007669"/>
    <property type="project" value="UniProtKB-EC"/>
</dbReference>
<evidence type="ECO:0000256" key="5">
    <source>
        <dbReference type="ARBA" id="ARBA00022741"/>
    </source>
</evidence>
<gene>
    <name evidence="10" type="ORF">ABFV38_02600</name>
</gene>
<proteinExistence type="predicted"/>
<keyword evidence="7" id="KW-0067">ATP-binding</keyword>
<dbReference type="Gene3D" id="3.30.565.10">
    <property type="entry name" value="Histidine kinase-like ATPase, C-terminal domain"/>
    <property type="match status" value="2"/>
</dbReference>
<evidence type="ECO:0000256" key="1">
    <source>
        <dbReference type="ARBA" id="ARBA00000085"/>
    </source>
</evidence>
<dbReference type="PANTHER" id="PTHR43065:SF46">
    <property type="entry name" value="C4-DICARBOXYLATE TRANSPORT SENSOR PROTEIN DCTB"/>
    <property type="match status" value="1"/>
</dbReference>
<dbReference type="AlphaFoldDB" id="A0AAU7FYT2"/>
<dbReference type="EC" id="2.7.13.3" evidence="2"/>
<evidence type="ECO:0000313" key="10">
    <source>
        <dbReference type="EMBL" id="XBM31019.1"/>
    </source>
</evidence>
<keyword evidence="8" id="KW-0902">Two-component regulatory system</keyword>
<dbReference type="Pfam" id="PF13589">
    <property type="entry name" value="HATPase_c_3"/>
    <property type="match status" value="1"/>
</dbReference>
<dbReference type="GO" id="GO:0000160">
    <property type="term" value="P:phosphorelay signal transduction system"/>
    <property type="evidence" value="ECO:0007669"/>
    <property type="project" value="UniProtKB-KW"/>
</dbReference>
<dbReference type="RefSeq" id="WP_348958391.1">
    <property type="nucleotide sequence ID" value="NZ_CP157375.1"/>
</dbReference>
<accession>A0AAU7FYT2</accession>
<dbReference type="InterPro" id="IPR036890">
    <property type="entry name" value="HATPase_C_sf"/>
</dbReference>
<dbReference type="InterPro" id="IPR004358">
    <property type="entry name" value="Sig_transdc_His_kin-like_C"/>
</dbReference>
<keyword evidence="6 10" id="KW-0418">Kinase</keyword>